<protein>
    <recommendedName>
        <fullName evidence="13">F5/8 type C domain-containing protein</fullName>
    </recommendedName>
</protein>
<dbReference type="Proteomes" id="UP000050827">
    <property type="component" value="Unassembled WGS sequence"/>
</dbReference>
<keyword evidence="5" id="KW-0732">Signal</keyword>
<dbReference type="RefSeq" id="WP_055392198.1">
    <property type="nucleotide sequence ID" value="NZ_LCTZ01000002.1"/>
</dbReference>
<feature type="domain" description="F5/8 type C" evidence="9">
    <location>
        <begin position="612"/>
        <end position="761"/>
    </location>
</feature>
<evidence type="ECO:0000256" key="3">
    <source>
        <dbReference type="ARBA" id="ARBA00011233"/>
    </source>
</evidence>
<dbReference type="Pfam" id="PF22633">
    <property type="entry name" value="F5_F8_type_C_2"/>
    <property type="match status" value="2"/>
</dbReference>
<evidence type="ECO:0000256" key="8">
    <source>
        <dbReference type="ARBA" id="ARBA00023157"/>
    </source>
</evidence>
<name>A0A0Q0XC57_9FLAO</name>
<dbReference type="GO" id="GO:0046872">
    <property type="term" value="F:metal ion binding"/>
    <property type="evidence" value="ECO:0007669"/>
    <property type="project" value="UniProtKB-KW"/>
</dbReference>
<dbReference type="PANTHER" id="PTHR45713:SF6">
    <property type="entry name" value="F5_8 TYPE C DOMAIN-CONTAINING PROTEIN"/>
    <property type="match status" value="1"/>
</dbReference>
<dbReference type="SUPFAM" id="SSF49373">
    <property type="entry name" value="Invasin/intimin cell-adhesion fragments"/>
    <property type="match status" value="1"/>
</dbReference>
<evidence type="ECO:0000256" key="7">
    <source>
        <dbReference type="ARBA" id="ARBA00022837"/>
    </source>
</evidence>
<dbReference type="SMART" id="SM00607">
    <property type="entry name" value="FTP"/>
    <property type="match status" value="2"/>
</dbReference>
<comment type="caution">
    <text evidence="11">The sequence shown here is derived from an EMBL/GenBank/DDBJ whole genome shotgun (WGS) entry which is preliminary data.</text>
</comment>
<dbReference type="GO" id="GO:0042806">
    <property type="term" value="F:fucose binding"/>
    <property type="evidence" value="ECO:0007669"/>
    <property type="project" value="UniProtKB-ARBA"/>
</dbReference>
<evidence type="ECO:0000256" key="4">
    <source>
        <dbReference type="ARBA" id="ARBA00022723"/>
    </source>
</evidence>
<proteinExistence type="inferred from homology"/>
<comment type="function">
    <text evidence="1">Acts as a defensive agent. Recognizes blood group fucosylated oligosaccharides including A, B, H and Lewis B-type antigens. Does not recognize Lewis A antigen and has low affinity for monovalent haptens.</text>
</comment>
<dbReference type="SUPFAM" id="SSF53474">
    <property type="entry name" value="alpha/beta-Hydrolases"/>
    <property type="match status" value="1"/>
</dbReference>
<accession>A0A0Q0XC57</accession>
<dbReference type="PANTHER" id="PTHR45713">
    <property type="entry name" value="FTP DOMAIN-CONTAINING PROTEIN"/>
    <property type="match status" value="1"/>
</dbReference>
<evidence type="ECO:0000259" key="9">
    <source>
        <dbReference type="PROSITE" id="PS50022"/>
    </source>
</evidence>
<dbReference type="Pfam" id="PF05448">
    <property type="entry name" value="AXE1"/>
    <property type="match status" value="1"/>
</dbReference>
<dbReference type="Gene3D" id="3.40.50.1820">
    <property type="entry name" value="alpha/beta hydrolase"/>
    <property type="match status" value="1"/>
</dbReference>
<dbReference type="InterPro" id="IPR008979">
    <property type="entry name" value="Galactose-bd-like_sf"/>
</dbReference>
<dbReference type="InterPro" id="IPR026444">
    <property type="entry name" value="Secre_tail"/>
</dbReference>
<keyword evidence="6" id="KW-0430">Lectin</keyword>
<dbReference type="InterPro" id="IPR000421">
    <property type="entry name" value="FA58C"/>
</dbReference>
<keyword evidence="8" id="KW-1015">Disulfide bond</keyword>
<dbReference type="Gene3D" id="2.60.120.260">
    <property type="entry name" value="Galactose-binding domain-like"/>
    <property type="match status" value="3"/>
</dbReference>
<comment type="subunit">
    <text evidence="3">Homotrimer.</text>
</comment>
<keyword evidence="7" id="KW-0106">Calcium</keyword>
<dbReference type="InterPro" id="IPR005084">
    <property type="entry name" value="CBM6"/>
</dbReference>
<dbReference type="AlphaFoldDB" id="A0A0Q0XC57"/>
<feature type="domain" description="CBM6" evidence="10">
    <location>
        <begin position="769"/>
        <end position="890"/>
    </location>
</feature>
<feature type="domain" description="F5/8 type C" evidence="9">
    <location>
        <begin position="378"/>
        <end position="536"/>
    </location>
</feature>
<evidence type="ECO:0000259" key="10">
    <source>
        <dbReference type="PROSITE" id="PS51175"/>
    </source>
</evidence>
<dbReference type="SUPFAM" id="SSF49785">
    <property type="entry name" value="Galactose-binding domain-like"/>
    <property type="match status" value="3"/>
</dbReference>
<dbReference type="InterPro" id="IPR006585">
    <property type="entry name" value="FTP1"/>
</dbReference>
<dbReference type="PATRIC" id="fig|1547436.3.peg.260"/>
<dbReference type="OrthoDB" id="742808at2"/>
<evidence type="ECO:0000256" key="6">
    <source>
        <dbReference type="ARBA" id="ARBA00022734"/>
    </source>
</evidence>
<gene>
    <name evidence="11" type="ORF">AAY42_01250</name>
</gene>
<evidence type="ECO:0000313" key="12">
    <source>
        <dbReference type="Proteomes" id="UP000050827"/>
    </source>
</evidence>
<evidence type="ECO:0000313" key="11">
    <source>
        <dbReference type="EMBL" id="KQC28678.1"/>
    </source>
</evidence>
<dbReference type="NCBIfam" id="TIGR04183">
    <property type="entry name" value="Por_Secre_tail"/>
    <property type="match status" value="1"/>
</dbReference>
<dbReference type="InterPro" id="IPR008964">
    <property type="entry name" value="Invasin/intimin_cell_adhesion"/>
</dbReference>
<dbReference type="InterPro" id="IPR008391">
    <property type="entry name" value="AXE1_dom"/>
</dbReference>
<reference evidence="11 12" key="1">
    <citation type="submission" date="2015-04" db="EMBL/GenBank/DDBJ databases">
        <title>Complete genome of flavobacterium.</title>
        <authorList>
            <person name="Kwon Y.M."/>
            <person name="Kim S.-J."/>
        </authorList>
    </citation>
    <scope>NUCLEOTIDE SEQUENCE [LARGE SCALE GENOMIC DNA]</scope>
    <source>
        <strain evidence="11 12">DK169</strain>
    </source>
</reference>
<dbReference type="EMBL" id="LCTZ01000002">
    <property type="protein sequence ID" value="KQC28678.1"/>
    <property type="molecule type" value="Genomic_DNA"/>
</dbReference>
<evidence type="ECO:0000256" key="2">
    <source>
        <dbReference type="ARBA" id="ARBA00010147"/>
    </source>
</evidence>
<dbReference type="Pfam" id="PF18962">
    <property type="entry name" value="Por_Secre_tail"/>
    <property type="match status" value="1"/>
</dbReference>
<comment type="similarity">
    <text evidence="2">Belongs to the fucolectin family.</text>
</comment>
<sequence>MNLYRNSILIGIILFGLEAHCQTIGPWDTNVLFQTPSYSTTTDVEAVGMTSLYYETIDYLGDPVETFAYYSAPDGPVPAGGWPAVVLVHGGGHSASANYVQVWNDNGFAAIAMDTEGRLPKKINGVRVVAPKPGPRRDGVWDDSELPIEDQWYYHAVALIIKGHSLIRSFPEVNPNKTGVSGFSWGGTLTSTVMGVDNRFSFAVPVYGAGFLSESDGHQGTAMSAAEAVVVDANFDGRVYFDNVTYPTMWVNGTNDHHFAITTQQKSSRAVNGPSFLRYTLGMAHGGTPPRLVEEIYAFAQNVVNGAPTLPILGNPQIASNTASVTFSANSNVTSGKLYYTLDEGKWNERQWNETNASVSGNTISANVPSGATTIYFGATNSLGYVTSEYLLTDGSDPGGGTTNLALNGTATQSTTLAGAVASRANDGDTNGNFGGNSVSAAEGPNAWWEVDLGDNYEIDDINVFNRTNNCCSSRLSDFTVSVINSGGTTTFTQTITTAPNPSVTLDAGGVTGQVVRIQSNLTTTLNLAEVEVYGSESSKLDQTITFNLPAKQLGDADFDPATASSGYNISYTSSNTNVATIVNGNIRIVGVGTSEITASQAGNVVYNPAPSVTRTLVVTDGNTGGTTNLALNGTATQSTTLGGAEASRAIDGDTNGNFSGGSISAAEGPNAWWEVDLGGNYNIDDINVFNRTNNCCSSRLSDFTVSVINSSGTTTYTQTITTAPNPSVTLDAGGAVGQVVRIQSNLTTTLNLAEVEVYGSQSNTNNTITIQENTTGFCDVDGVIQSADAGYTGSGYANTSNALGRAIDWEIDGTAGSYTFVWRYLVGSARTADLIVDGTTVATGISFVNTQGGWLTAEATVGLGAGVKSVILSSTSSTGLAKIDYLEVTGPNVVASACASSSLKTSLDLKAPDTDTEDILHFYPNPTTDILHVEVNGSNDAQLDIINSSGQNVISKHMGNGRTSVDMTRLPLGLYILKVTDQKQVRTKKIIKK</sequence>
<evidence type="ECO:0000256" key="1">
    <source>
        <dbReference type="ARBA" id="ARBA00002219"/>
    </source>
</evidence>
<dbReference type="InterPro" id="IPR029058">
    <property type="entry name" value="AB_hydrolase_fold"/>
</dbReference>
<dbReference type="PROSITE" id="PS51175">
    <property type="entry name" value="CBM6"/>
    <property type="match status" value="1"/>
</dbReference>
<keyword evidence="12" id="KW-1185">Reference proteome</keyword>
<dbReference type="GO" id="GO:0010185">
    <property type="term" value="P:regulation of cellular defense response"/>
    <property type="evidence" value="ECO:0007669"/>
    <property type="project" value="UniProtKB-ARBA"/>
</dbReference>
<organism evidence="11 12">
    <name type="scientific">Flagellimonas eckloniae</name>
    <dbReference type="NCBI Taxonomy" id="346185"/>
    <lineage>
        <taxon>Bacteria</taxon>
        <taxon>Pseudomonadati</taxon>
        <taxon>Bacteroidota</taxon>
        <taxon>Flavobacteriia</taxon>
        <taxon>Flavobacteriales</taxon>
        <taxon>Flavobacteriaceae</taxon>
        <taxon>Flagellimonas</taxon>
    </lineage>
</organism>
<evidence type="ECO:0008006" key="13">
    <source>
        <dbReference type="Google" id="ProtNLM"/>
    </source>
</evidence>
<dbReference type="PROSITE" id="PS50022">
    <property type="entry name" value="FA58C_3"/>
    <property type="match status" value="2"/>
</dbReference>
<keyword evidence="4" id="KW-0479">Metal-binding</keyword>
<dbReference type="InterPro" id="IPR051941">
    <property type="entry name" value="BG_Antigen-Binding_Lectin"/>
</dbReference>
<evidence type="ECO:0000256" key="5">
    <source>
        <dbReference type="ARBA" id="ARBA00022729"/>
    </source>
</evidence>
<dbReference type="STRING" id="346185.AAY42_01250"/>